<evidence type="ECO:0000259" key="2">
    <source>
        <dbReference type="Pfam" id="PF18013"/>
    </source>
</evidence>
<gene>
    <name evidence="3" type="ORF">BWR60_09600</name>
</gene>
<keyword evidence="4" id="KW-1185">Reference proteome</keyword>
<accession>A0A211ZQC7</accession>
<dbReference type="Proteomes" id="UP000196655">
    <property type="component" value="Unassembled WGS sequence"/>
</dbReference>
<protein>
    <recommendedName>
        <fullName evidence="2">Phage tail lysozyme domain-containing protein</fullName>
    </recommendedName>
</protein>
<dbReference type="InterPro" id="IPR041219">
    <property type="entry name" value="Phage_lysozyme2"/>
</dbReference>
<evidence type="ECO:0000313" key="4">
    <source>
        <dbReference type="Proteomes" id="UP000196655"/>
    </source>
</evidence>
<dbReference type="AlphaFoldDB" id="A0A211ZQC7"/>
<feature type="region of interest" description="Disordered" evidence="1">
    <location>
        <begin position="567"/>
        <end position="607"/>
    </location>
</feature>
<reference evidence="4" key="1">
    <citation type="submission" date="2017-05" db="EMBL/GenBank/DDBJ databases">
        <authorList>
            <person name="Macchi M."/>
            <person name="Festa S."/>
            <person name="Coppotelli B.M."/>
            <person name="Morelli I.S."/>
        </authorList>
    </citation>
    <scope>NUCLEOTIDE SEQUENCE [LARGE SCALE GENOMIC DNA]</scope>
    <source>
        <strain evidence="4">I</strain>
    </source>
</reference>
<dbReference type="EMBL" id="NHON01000013">
    <property type="protein sequence ID" value="OWJ67450.1"/>
    <property type="molecule type" value="Genomic_DNA"/>
</dbReference>
<sequence length="607" mass="63310">MTALRDYARRVGKDVNDPYTQLDFLNQELRTSEGKTGALLQTAKTPAEAATAFLGFERPSGWSPGGDPTQASGYENRVRYANQIAGGQGADTLYGGAGSDVISAAASNPAPAQPIGGNGMAGQGLLNLPPEVTQGLLATAQPTWQDKLGAGLSGIGAALAAAGSGRQDWGLLGGQAIQGAVRQRKQDAQQERQQTALQGLAKSNPQLASLYALGGPEAVGRVLAAGMTPQDVMNIGGRAYDPNSRQFITPQVPDYQITQDANGNPIAVNKNDPTQFSAIGSPQQKQTELGRNFNLLGVDPSTLTPDQRLQAAGITPQRPEVRELNGRLVAVSPQGSAQDITPAGMPPGSRPVTEAERQQYGLPAGVPFQIDATGKVSQIGGNGTTVNVNNAGETQFAKTAGEVQAKGFADLAGQLPQIGQRELQLSQLGTLLQSAPQGTGAETTAWLSNVGRTLGLGEGQVADKAQAIQAIANQIVPTLRMAGSGTMSDRDVELFKSTLPQLSNTPGANQTILSILSRSVRAQRQISEIANRALSGEISPVDAQKQIAGVQVLSDQERQQLSAMAGEARVQQSQQQIQSAPPVGAVESGYRFKGGNPADPNSWEKVQ</sequence>
<feature type="domain" description="Phage tail lysozyme" evidence="2">
    <location>
        <begin position="2"/>
        <end position="84"/>
    </location>
</feature>
<dbReference type="Gene3D" id="1.10.530.10">
    <property type="match status" value="1"/>
</dbReference>
<dbReference type="GO" id="GO:0005509">
    <property type="term" value="F:calcium ion binding"/>
    <property type="evidence" value="ECO:0007669"/>
    <property type="project" value="InterPro"/>
</dbReference>
<comment type="caution">
    <text evidence="3">The sequence shown here is derived from an EMBL/GenBank/DDBJ whole genome shotgun (WGS) entry which is preliminary data.</text>
</comment>
<feature type="region of interest" description="Disordered" evidence="1">
    <location>
        <begin position="333"/>
        <end position="353"/>
    </location>
</feature>
<evidence type="ECO:0000256" key="1">
    <source>
        <dbReference type="SAM" id="MobiDB-lite"/>
    </source>
</evidence>
<evidence type="ECO:0000313" key="3">
    <source>
        <dbReference type="EMBL" id="OWJ67450.1"/>
    </source>
</evidence>
<name>A0A211ZQC7_9PROT</name>
<proteinExistence type="predicted"/>
<organism evidence="3 4">
    <name type="scientific">Inquilinus limosus</name>
    <dbReference type="NCBI Taxonomy" id="171674"/>
    <lineage>
        <taxon>Bacteria</taxon>
        <taxon>Pseudomonadati</taxon>
        <taxon>Pseudomonadota</taxon>
        <taxon>Alphaproteobacteria</taxon>
        <taxon>Rhodospirillales</taxon>
        <taxon>Rhodospirillaceae</taxon>
        <taxon>Inquilinus</taxon>
    </lineage>
</organism>
<dbReference type="Pfam" id="PF18013">
    <property type="entry name" value="Phage_lysozyme2"/>
    <property type="match status" value="1"/>
</dbReference>